<dbReference type="GO" id="GO:0046961">
    <property type="term" value="F:proton-transporting ATPase activity, rotational mechanism"/>
    <property type="evidence" value="ECO:0007669"/>
    <property type="project" value="InterPro"/>
</dbReference>
<keyword evidence="3" id="KW-0406">Ion transport</keyword>
<dbReference type="NCBIfam" id="NF002384">
    <property type="entry name" value="PRK01395.1"/>
    <property type="match status" value="1"/>
</dbReference>
<organism evidence="4 5">
    <name type="scientific">Facklamia hominis</name>
    <dbReference type="NCBI Taxonomy" id="178214"/>
    <lineage>
        <taxon>Bacteria</taxon>
        <taxon>Bacillati</taxon>
        <taxon>Bacillota</taxon>
        <taxon>Bacilli</taxon>
        <taxon>Lactobacillales</taxon>
        <taxon>Aerococcaceae</taxon>
        <taxon>Facklamia</taxon>
    </lineage>
</organism>
<evidence type="ECO:0000313" key="5">
    <source>
        <dbReference type="Proteomes" id="UP001229251"/>
    </source>
</evidence>
<sequence>MAYKIAVVGNRDVVLAFKLLGFEVFPANNGEEARKTIHDLAQEKFGVILVTENIAQEIPDTIRYFDTQATPAVILIPTHKGSLGIGKAKVNENVEKAIGQNIL</sequence>
<dbReference type="EMBL" id="JASOOE010000013">
    <property type="protein sequence ID" value="MDK7187705.1"/>
    <property type="molecule type" value="Genomic_DNA"/>
</dbReference>
<evidence type="ECO:0000256" key="2">
    <source>
        <dbReference type="ARBA" id="ARBA00022448"/>
    </source>
</evidence>
<reference evidence="4" key="1">
    <citation type="submission" date="2023-05" db="EMBL/GenBank/DDBJ databases">
        <title>Cataloging the Phylogenetic Diversity of Human Bladder Bacteria.</title>
        <authorList>
            <person name="Du J."/>
        </authorList>
    </citation>
    <scope>NUCLEOTIDE SEQUENCE</scope>
    <source>
        <strain evidence="4">UMB1231</strain>
    </source>
</reference>
<protein>
    <submittedName>
        <fullName evidence="4">V-type ATP synthase subunit F</fullName>
    </submittedName>
</protein>
<name>A0AAJ1Q5A4_9LACT</name>
<evidence type="ECO:0000256" key="1">
    <source>
        <dbReference type="ARBA" id="ARBA00010148"/>
    </source>
</evidence>
<dbReference type="Pfam" id="PF01990">
    <property type="entry name" value="ATP-synt_F"/>
    <property type="match status" value="1"/>
</dbReference>
<dbReference type="Gene3D" id="3.40.50.10580">
    <property type="entry name" value="ATPase, V1 complex, subunit F"/>
    <property type="match status" value="1"/>
</dbReference>
<dbReference type="SUPFAM" id="SSF159468">
    <property type="entry name" value="AtpF-like"/>
    <property type="match status" value="1"/>
</dbReference>
<dbReference type="InterPro" id="IPR008218">
    <property type="entry name" value="ATPase_V1-cplx_f_g_su"/>
</dbReference>
<comment type="caution">
    <text evidence="4">The sequence shown here is derived from an EMBL/GenBank/DDBJ whole genome shotgun (WGS) entry which is preliminary data.</text>
</comment>
<comment type="similarity">
    <text evidence="1">Belongs to the V-ATPase F subunit family.</text>
</comment>
<gene>
    <name evidence="4" type="ORF">QP433_06900</name>
</gene>
<keyword evidence="2" id="KW-0813">Transport</keyword>
<dbReference type="AlphaFoldDB" id="A0AAJ1Q5A4"/>
<dbReference type="Proteomes" id="UP001229251">
    <property type="component" value="Unassembled WGS sequence"/>
</dbReference>
<proteinExistence type="inferred from homology"/>
<dbReference type="RefSeq" id="WP_006908534.1">
    <property type="nucleotide sequence ID" value="NZ_CAUPDI010000002.1"/>
</dbReference>
<evidence type="ECO:0000256" key="3">
    <source>
        <dbReference type="ARBA" id="ARBA00023065"/>
    </source>
</evidence>
<evidence type="ECO:0000313" key="4">
    <source>
        <dbReference type="EMBL" id="MDK7187705.1"/>
    </source>
</evidence>
<dbReference type="InterPro" id="IPR036906">
    <property type="entry name" value="ATPase_V1_fsu_sf"/>
</dbReference>
<accession>A0AAJ1Q5A4</accession>